<keyword evidence="2" id="KW-1185">Reference proteome</keyword>
<reference evidence="2" key="1">
    <citation type="journal article" date="2002" name="Science">
        <title>The draft genome of Ciona intestinalis: insights into chordate and vertebrate origins.</title>
        <authorList>
            <person name="Dehal P."/>
            <person name="Satou Y."/>
            <person name="Campbell R.K."/>
            <person name="Chapman J."/>
            <person name="Degnan B."/>
            <person name="De Tomaso A."/>
            <person name="Davidson B."/>
            <person name="Di Gregorio A."/>
            <person name="Gelpke M."/>
            <person name="Goodstein D.M."/>
            <person name="Harafuji N."/>
            <person name="Hastings K.E."/>
            <person name="Ho I."/>
            <person name="Hotta K."/>
            <person name="Huang W."/>
            <person name="Kawashima T."/>
            <person name="Lemaire P."/>
            <person name="Martinez D."/>
            <person name="Meinertzhagen I.A."/>
            <person name="Necula S."/>
            <person name="Nonaka M."/>
            <person name="Putnam N."/>
            <person name="Rash S."/>
            <person name="Saiga H."/>
            <person name="Satake M."/>
            <person name="Terry A."/>
            <person name="Yamada L."/>
            <person name="Wang H.G."/>
            <person name="Awazu S."/>
            <person name="Azumi K."/>
            <person name="Boore J."/>
            <person name="Branno M."/>
            <person name="Chin-Bow S."/>
            <person name="DeSantis R."/>
            <person name="Doyle S."/>
            <person name="Francino P."/>
            <person name="Keys D.N."/>
            <person name="Haga S."/>
            <person name="Hayashi H."/>
            <person name="Hino K."/>
            <person name="Imai K.S."/>
            <person name="Inaba K."/>
            <person name="Kano S."/>
            <person name="Kobayashi K."/>
            <person name="Kobayashi M."/>
            <person name="Lee B.I."/>
            <person name="Makabe K.W."/>
            <person name="Manohar C."/>
            <person name="Matassi G."/>
            <person name="Medina M."/>
            <person name="Mochizuki Y."/>
            <person name="Mount S."/>
            <person name="Morishita T."/>
            <person name="Miura S."/>
            <person name="Nakayama A."/>
            <person name="Nishizaka S."/>
            <person name="Nomoto H."/>
            <person name="Ohta F."/>
            <person name="Oishi K."/>
            <person name="Rigoutsos I."/>
            <person name="Sano M."/>
            <person name="Sasaki A."/>
            <person name="Sasakura Y."/>
            <person name="Shoguchi E."/>
            <person name="Shin-i T."/>
            <person name="Spagnuolo A."/>
            <person name="Stainier D."/>
            <person name="Suzuki M.M."/>
            <person name="Tassy O."/>
            <person name="Takatori N."/>
            <person name="Tokuoka M."/>
            <person name="Yagi K."/>
            <person name="Yoshizaki F."/>
            <person name="Wada S."/>
            <person name="Zhang C."/>
            <person name="Hyatt P.D."/>
            <person name="Larimer F."/>
            <person name="Detter C."/>
            <person name="Doggett N."/>
            <person name="Glavina T."/>
            <person name="Hawkins T."/>
            <person name="Richardson P."/>
            <person name="Lucas S."/>
            <person name="Kohara Y."/>
            <person name="Levine M."/>
            <person name="Satoh N."/>
            <person name="Rokhsar D.S."/>
        </authorList>
    </citation>
    <scope>NUCLEOTIDE SEQUENCE [LARGE SCALE GENOMIC DNA]</scope>
</reference>
<protein>
    <submittedName>
        <fullName evidence="1">Uncharacterized protein</fullName>
    </submittedName>
</protein>
<organism evidence="1 2">
    <name type="scientific">Ciona intestinalis</name>
    <name type="common">Transparent sea squirt</name>
    <name type="synonym">Ascidia intestinalis</name>
    <dbReference type="NCBI Taxonomy" id="7719"/>
    <lineage>
        <taxon>Eukaryota</taxon>
        <taxon>Metazoa</taxon>
        <taxon>Chordata</taxon>
        <taxon>Tunicata</taxon>
        <taxon>Ascidiacea</taxon>
        <taxon>Phlebobranchia</taxon>
        <taxon>Cionidae</taxon>
        <taxon>Ciona</taxon>
    </lineage>
</organism>
<reference evidence="1" key="2">
    <citation type="submission" date="2025-08" db="UniProtKB">
        <authorList>
            <consortium name="Ensembl"/>
        </authorList>
    </citation>
    <scope>IDENTIFICATION</scope>
</reference>
<dbReference type="AlphaFoldDB" id="H2Y2R5"/>
<dbReference type="Proteomes" id="UP000008144">
    <property type="component" value="Unassembled WGS sequence"/>
</dbReference>
<dbReference type="Ensembl" id="ENSCINT00000036712.1">
    <property type="protein sequence ID" value="ENSCINP00000036200.1"/>
    <property type="gene ID" value="ENSCING00000021997.1"/>
</dbReference>
<dbReference type="HOGENOM" id="CLU_3359389_0_0_1"/>
<proteinExistence type="predicted"/>
<dbReference type="InParanoid" id="H2Y2R5"/>
<reference evidence="1" key="3">
    <citation type="submission" date="2025-09" db="UniProtKB">
        <authorList>
            <consortium name="Ensembl"/>
        </authorList>
    </citation>
    <scope>IDENTIFICATION</scope>
</reference>
<evidence type="ECO:0000313" key="2">
    <source>
        <dbReference type="Proteomes" id="UP000008144"/>
    </source>
</evidence>
<name>H2Y2R5_CIOIN</name>
<sequence length="36" mass="4109">MLQKMLNNSEKCRHTPSLNRGMTGGYGTFYLLMVLC</sequence>
<accession>H2Y2R5</accession>
<evidence type="ECO:0000313" key="1">
    <source>
        <dbReference type="Ensembl" id="ENSCINP00000036200.1"/>
    </source>
</evidence>